<name>A0A2H3KWK3_9FLAO</name>
<protein>
    <submittedName>
        <fullName evidence="1">Uncharacterized protein</fullName>
    </submittedName>
</protein>
<gene>
    <name evidence="1" type="ORF">B0A77_05560</name>
</gene>
<evidence type="ECO:0000313" key="2">
    <source>
        <dbReference type="Proteomes" id="UP000220828"/>
    </source>
</evidence>
<evidence type="ECO:0000313" key="1">
    <source>
        <dbReference type="EMBL" id="PDS25144.1"/>
    </source>
</evidence>
<comment type="caution">
    <text evidence="1">The sequence shown here is derived from an EMBL/GenBank/DDBJ whole genome shotgun (WGS) entry which is preliminary data.</text>
</comment>
<accession>A0A2H3KWK3</accession>
<dbReference type="RefSeq" id="WP_014084228.1">
    <property type="nucleotide sequence ID" value="NZ_CBCSFI010000029.1"/>
</dbReference>
<organism evidence="1 2">
    <name type="scientific">Flavobacterium branchiophilum</name>
    <dbReference type="NCBI Taxonomy" id="55197"/>
    <lineage>
        <taxon>Bacteria</taxon>
        <taxon>Pseudomonadati</taxon>
        <taxon>Bacteroidota</taxon>
        <taxon>Flavobacteriia</taxon>
        <taxon>Flavobacteriales</taxon>
        <taxon>Flavobacteriaceae</taxon>
        <taxon>Flavobacterium</taxon>
    </lineage>
</organism>
<reference evidence="1 2" key="1">
    <citation type="submission" date="2017-09" db="EMBL/GenBank/DDBJ databases">
        <title>Whole genomes of Flavobacteriaceae.</title>
        <authorList>
            <person name="Stine C."/>
            <person name="Li C."/>
            <person name="Tadesse D."/>
        </authorList>
    </citation>
    <scope>NUCLEOTIDE SEQUENCE [LARGE SCALE GENOMIC DNA]</scope>
    <source>
        <strain evidence="1 2">ATCC 35036</strain>
    </source>
</reference>
<dbReference type="EMBL" id="PCMW01000032">
    <property type="protein sequence ID" value="PDS25144.1"/>
    <property type="molecule type" value="Genomic_DNA"/>
</dbReference>
<sequence>MKPFKPSAKAFKHTFCVFEEVPTSTITHIKPDFISLSGSQYFYHSDGMFRLSNHWGRLANSKWRLINKGFSDGKFKLGFAKWEAFFEDNDHDKLYYLELDINQNDIHYQHKNNSNYDGKAILRTSFETAKRLKQARNIWTLTNWFKHFEHFELEDLRIKIVLDLIYTNKTLEAIKRHYIT</sequence>
<dbReference type="OMA" id="RLANSKW"/>
<dbReference type="AlphaFoldDB" id="A0A2H3KWK3"/>
<dbReference type="OrthoDB" id="1187827at2"/>
<proteinExistence type="predicted"/>
<dbReference type="Proteomes" id="UP000220828">
    <property type="component" value="Unassembled WGS sequence"/>
</dbReference>